<dbReference type="InterPro" id="IPR004481">
    <property type="entry name" value="K/Na/Ca-exchanger"/>
</dbReference>
<keyword evidence="10" id="KW-0769">Symport</keyword>
<keyword evidence="13" id="KW-0915">Sodium</keyword>
<comment type="caution">
    <text evidence="20">The sequence shown here is derived from an EMBL/GenBank/DDBJ whole genome shotgun (WGS) entry which is preliminary data.</text>
</comment>
<keyword evidence="11" id="KW-0630">Potassium</keyword>
<evidence type="ECO:0000256" key="3">
    <source>
        <dbReference type="ARBA" id="ARBA00022448"/>
    </source>
</evidence>
<evidence type="ECO:0000256" key="7">
    <source>
        <dbReference type="ARBA" id="ARBA00022692"/>
    </source>
</evidence>
<keyword evidence="4" id="KW-0050">Antiport</keyword>
<dbReference type="PANTHER" id="PTHR10846">
    <property type="entry name" value="SODIUM/POTASSIUM/CALCIUM EXCHANGER"/>
    <property type="match status" value="1"/>
</dbReference>
<keyword evidence="8" id="KW-0732">Signal</keyword>
<feature type="transmembrane region" description="Helical" evidence="18">
    <location>
        <begin position="297"/>
        <end position="319"/>
    </location>
</feature>
<keyword evidence="5" id="KW-0633">Potassium transport</keyword>
<evidence type="ECO:0000256" key="8">
    <source>
        <dbReference type="ARBA" id="ARBA00022729"/>
    </source>
</evidence>
<protein>
    <recommendedName>
        <fullName evidence="19">Sodium/calcium exchanger membrane region domain-containing protein</fullName>
    </recommendedName>
</protein>
<gene>
    <name evidence="20" type="ORF">ILUMI_05681</name>
</gene>
<dbReference type="GO" id="GO:0015293">
    <property type="term" value="F:symporter activity"/>
    <property type="evidence" value="ECO:0007669"/>
    <property type="project" value="UniProtKB-KW"/>
</dbReference>
<dbReference type="InterPro" id="IPR044880">
    <property type="entry name" value="NCX_ion-bd_dom_sf"/>
</dbReference>
<dbReference type="GO" id="GO:0005886">
    <property type="term" value="C:plasma membrane"/>
    <property type="evidence" value="ECO:0007669"/>
    <property type="project" value="TreeGrafter"/>
</dbReference>
<feature type="domain" description="Sodium/calcium exchanger membrane region" evidence="19">
    <location>
        <begin position="264"/>
        <end position="414"/>
    </location>
</feature>
<keyword evidence="21" id="KW-1185">Reference proteome</keyword>
<keyword evidence="12 18" id="KW-1133">Transmembrane helix</keyword>
<dbReference type="InterPro" id="IPR004837">
    <property type="entry name" value="NaCa_Exmemb"/>
</dbReference>
<keyword evidence="7 18" id="KW-0812">Transmembrane</keyword>
<evidence type="ECO:0000313" key="20">
    <source>
        <dbReference type="EMBL" id="KAF2900505.1"/>
    </source>
</evidence>
<dbReference type="Gene3D" id="1.20.1420.30">
    <property type="entry name" value="NCX, central ion-binding region"/>
    <property type="match status" value="2"/>
</dbReference>
<evidence type="ECO:0000256" key="18">
    <source>
        <dbReference type="SAM" id="Phobius"/>
    </source>
</evidence>
<reference evidence="20" key="1">
    <citation type="submission" date="2019-08" db="EMBL/GenBank/DDBJ databases">
        <title>The genome of the North American firefly Photinus pyralis.</title>
        <authorList>
            <consortium name="Photinus pyralis genome working group"/>
            <person name="Fallon T.R."/>
            <person name="Sander Lower S.E."/>
            <person name="Weng J.-K."/>
        </authorList>
    </citation>
    <scope>NUCLEOTIDE SEQUENCE</scope>
    <source>
        <strain evidence="20">TRF0915ILg1</strain>
        <tissue evidence="20">Whole body</tissue>
    </source>
</reference>
<organism evidence="20 21">
    <name type="scientific">Ignelater luminosus</name>
    <name type="common">Cucubano</name>
    <name type="synonym">Pyrophorus luminosus</name>
    <dbReference type="NCBI Taxonomy" id="2038154"/>
    <lineage>
        <taxon>Eukaryota</taxon>
        <taxon>Metazoa</taxon>
        <taxon>Ecdysozoa</taxon>
        <taxon>Arthropoda</taxon>
        <taxon>Hexapoda</taxon>
        <taxon>Insecta</taxon>
        <taxon>Pterygota</taxon>
        <taxon>Neoptera</taxon>
        <taxon>Endopterygota</taxon>
        <taxon>Coleoptera</taxon>
        <taxon>Polyphaga</taxon>
        <taxon>Elateriformia</taxon>
        <taxon>Elateroidea</taxon>
        <taxon>Elateridae</taxon>
        <taxon>Agrypninae</taxon>
        <taxon>Pyrophorini</taxon>
        <taxon>Ignelater</taxon>
    </lineage>
</organism>
<keyword evidence="14" id="KW-0406">Ion transport</keyword>
<comment type="similarity">
    <text evidence="2">Belongs to the Ca(2+):cation antiporter (CaCA) (TC 2.A.19) family. SLC24A subfamily.</text>
</comment>
<dbReference type="PANTHER" id="PTHR10846:SF2">
    <property type="entry name" value="RE48874P"/>
    <property type="match status" value="1"/>
</dbReference>
<evidence type="ECO:0000256" key="16">
    <source>
        <dbReference type="ARBA" id="ARBA00023201"/>
    </source>
</evidence>
<accession>A0A8K0DH73</accession>
<keyword evidence="15 18" id="KW-0472">Membrane</keyword>
<evidence type="ECO:0000256" key="10">
    <source>
        <dbReference type="ARBA" id="ARBA00022847"/>
    </source>
</evidence>
<keyword evidence="16" id="KW-0739">Sodium transport</keyword>
<evidence type="ECO:0000256" key="9">
    <source>
        <dbReference type="ARBA" id="ARBA00022837"/>
    </source>
</evidence>
<evidence type="ECO:0000313" key="21">
    <source>
        <dbReference type="Proteomes" id="UP000801492"/>
    </source>
</evidence>
<dbReference type="OrthoDB" id="2127281at2759"/>
<dbReference type="GO" id="GO:0008273">
    <property type="term" value="F:calcium, potassium:sodium antiporter activity"/>
    <property type="evidence" value="ECO:0007669"/>
    <property type="project" value="TreeGrafter"/>
</dbReference>
<feature type="compositionally biased region" description="Basic and acidic residues" evidence="17">
    <location>
        <begin position="161"/>
        <end position="183"/>
    </location>
</feature>
<dbReference type="FunFam" id="1.20.1420.30:FF:000009">
    <property type="entry name" value="sodium/potassium/calcium exchanger 5 isoform X2"/>
    <property type="match status" value="1"/>
</dbReference>
<dbReference type="Pfam" id="PF01699">
    <property type="entry name" value="Na_Ca_ex"/>
    <property type="match status" value="2"/>
</dbReference>
<feature type="region of interest" description="Disordered" evidence="17">
    <location>
        <begin position="161"/>
        <end position="188"/>
    </location>
</feature>
<evidence type="ECO:0000256" key="4">
    <source>
        <dbReference type="ARBA" id="ARBA00022449"/>
    </source>
</evidence>
<feature type="transmembrane region" description="Helical" evidence="18">
    <location>
        <begin position="31"/>
        <end position="54"/>
    </location>
</feature>
<evidence type="ECO:0000256" key="14">
    <source>
        <dbReference type="ARBA" id="ARBA00023065"/>
    </source>
</evidence>
<sequence length="427" mass="47474">DVAAATFMAMATSAPELCVNIIGTFITESDIGIGTVVGSSMFNTLGVGALGSLAASSPIQVDWWPVTRDCTLYIISILLLVVMTWDGLIFWYEGLILFIAYFVYFAIMFNNKRISRKVKKLVERCSSKRNSSTEDLAKSESSDADEGKTNEIYYIEEARKSFSEHEKSKENNVEDNDTKKDKPNGTSPSVIYNIEEPTNYNFEIHENEKSEENEAEKKGSQRPKIFRMPEGGCLKKMFFFYVWPIKFLLFCTIPNPKVSPKLFPITFFMCVLFIGGNSYIISWMISVIGHTFEIPDAILGLTFLAAGGCLPEAMSLIIMSRRGEGGMGISNALGANTMNILLSLGLPWFIKTIIISGSGSAFIEITAGSMEYTILGLMIVAFTLVVTLYFNGFQLSRRTGIILLVIYFCFLSAAITMELLLFETPDC</sequence>
<dbReference type="EMBL" id="VTPC01002155">
    <property type="protein sequence ID" value="KAF2900505.1"/>
    <property type="molecule type" value="Genomic_DNA"/>
</dbReference>
<keyword evidence="3" id="KW-0813">Transport</keyword>
<feature type="transmembrane region" description="Helical" evidence="18">
    <location>
        <begin position="402"/>
        <end position="422"/>
    </location>
</feature>
<evidence type="ECO:0000256" key="5">
    <source>
        <dbReference type="ARBA" id="ARBA00022538"/>
    </source>
</evidence>
<evidence type="ECO:0000256" key="11">
    <source>
        <dbReference type="ARBA" id="ARBA00022958"/>
    </source>
</evidence>
<dbReference type="GO" id="GO:0005262">
    <property type="term" value="F:calcium channel activity"/>
    <property type="evidence" value="ECO:0007669"/>
    <property type="project" value="TreeGrafter"/>
</dbReference>
<keyword evidence="9" id="KW-0106">Calcium</keyword>
<dbReference type="AlphaFoldDB" id="A0A8K0DH73"/>
<comment type="subcellular location">
    <subcellularLocation>
        <location evidence="1">Membrane</location>
        <topology evidence="1">Multi-pass membrane protein</topology>
    </subcellularLocation>
</comment>
<evidence type="ECO:0000256" key="6">
    <source>
        <dbReference type="ARBA" id="ARBA00022568"/>
    </source>
</evidence>
<dbReference type="Proteomes" id="UP000801492">
    <property type="component" value="Unassembled WGS sequence"/>
</dbReference>
<feature type="transmembrane region" description="Helical" evidence="18">
    <location>
        <begin position="89"/>
        <end position="109"/>
    </location>
</feature>
<feature type="transmembrane region" description="Helical" evidence="18">
    <location>
        <begin position="340"/>
        <end position="363"/>
    </location>
</feature>
<evidence type="ECO:0000256" key="17">
    <source>
        <dbReference type="SAM" id="MobiDB-lite"/>
    </source>
</evidence>
<feature type="transmembrane region" description="Helical" evidence="18">
    <location>
        <begin position="262"/>
        <end position="285"/>
    </location>
</feature>
<feature type="non-terminal residue" evidence="20">
    <location>
        <position position="1"/>
    </location>
</feature>
<proteinExistence type="inferred from homology"/>
<name>A0A8K0DH73_IGNLU</name>
<keyword evidence="6" id="KW-0109">Calcium transport</keyword>
<feature type="transmembrane region" description="Helical" evidence="18">
    <location>
        <begin position="369"/>
        <end position="390"/>
    </location>
</feature>
<dbReference type="GO" id="GO:0006874">
    <property type="term" value="P:intracellular calcium ion homeostasis"/>
    <property type="evidence" value="ECO:0007669"/>
    <property type="project" value="TreeGrafter"/>
</dbReference>
<feature type="domain" description="Sodium/calcium exchanger membrane region" evidence="19">
    <location>
        <begin position="2"/>
        <end position="109"/>
    </location>
</feature>
<evidence type="ECO:0000256" key="1">
    <source>
        <dbReference type="ARBA" id="ARBA00004141"/>
    </source>
</evidence>
<evidence type="ECO:0000256" key="2">
    <source>
        <dbReference type="ARBA" id="ARBA00005364"/>
    </source>
</evidence>
<dbReference type="NCBIfam" id="TIGR00367">
    <property type="entry name" value="calcium/sodium antiporter"/>
    <property type="match status" value="1"/>
</dbReference>
<evidence type="ECO:0000259" key="19">
    <source>
        <dbReference type="Pfam" id="PF01699"/>
    </source>
</evidence>
<evidence type="ECO:0000256" key="13">
    <source>
        <dbReference type="ARBA" id="ARBA00023053"/>
    </source>
</evidence>
<evidence type="ECO:0000256" key="15">
    <source>
        <dbReference type="ARBA" id="ARBA00023136"/>
    </source>
</evidence>
<evidence type="ECO:0000256" key="12">
    <source>
        <dbReference type="ARBA" id="ARBA00022989"/>
    </source>
</evidence>